<dbReference type="EMBL" id="JBHPBY010000224">
    <property type="protein sequence ID" value="MFC1851783.1"/>
    <property type="molecule type" value="Genomic_DNA"/>
</dbReference>
<reference evidence="1 2" key="1">
    <citation type="submission" date="2024-09" db="EMBL/GenBank/DDBJ databases">
        <title>Laminarin stimulates single cell rates of sulfate reduction while oxygen inhibits transcriptomic activity in coastal marine sediment.</title>
        <authorList>
            <person name="Lindsay M."/>
            <person name="Orcutt B."/>
            <person name="Emerson D."/>
            <person name="Stepanauskas R."/>
            <person name="D'Angelo T."/>
        </authorList>
    </citation>
    <scope>NUCLEOTIDE SEQUENCE [LARGE SCALE GENOMIC DNA]</scope>
    <source>
        <strain evidence="1">SAG AM-311-K15</strain>
    </source>
</reference>
<dbReference type="Proteomes" id="UP001594351">
    <property type="component" value="Unassembled WGS sequence"/>
</dbReference>
<evidence type="ECO:0000313" key="2">
    <source>
        <dbReference type="Proteomes" id="UP001594351"/>
    </source>
</evidence>
<gene>
    <name evidence="1" type="ORF">ACFL27_16450</name>
</gene>
<protein>
    <submittedName>
        <fullName evidence="1">Uncharacterized protein</fullName>
    </submittedName>
</protein>
<sequence length="81" mass="9158">MSKTNSVIAKLSQAIFYRCGKISFYPSSKLLIEMAPLKNKVIQELERKFGRKIVVRNNTIEFSGGLLADTARANFISYVIE</sequence>
<evidence type="ECO:0000313" key="1">
    <source>
        <dbReference type="EMBL" id="MFC1851783.1"/>
    </source>
</evidence>
<organism evidence="1 2">
    <name type="scientific">candidate division CSSED10-310 bacterium</name>
    <dbReference type="NCBI Taxonomy" id="2855610"/>
    <lineage>
        <taxon>Bacteria</taxon>
        <taxon>Bacteria division CSSED10-310</taxon>
    </lineage>
</organism>
<proteinExistence type="predicted"/>
<keyword evidence="2" id="KW-1185">Reference proteome</keyword>
<comment type="caution">
    <text evidence="1">The sequence shown here is derived from an EMBL/GenBank/DDBJ whole genome shotgun (WGS) entry which is preliminary data.</text>
</comment>
<name>A0ABV6Z026_UNCC1</name>
<accession>A0ABV6Z026</accession>